<feature type="chain" id="PRO_5034144172" evidence="1">
    <location>
        <begin position="23"/>
        <end position="144"/>
    </location>
</feature>
<dbReference type="PANTHER" id="PTHR37869:SF1">
    <property type="entry name" value="TRANSMEMBRANE PROTEIN 89"/>
    <property type="match status" value="1"/>
</dbReference>
<dbReference type="Pfam" id="PF15098">
    <property type="entry name" value="TMEM89"/>
    <property type="match status" value="1"/>
</dbReference>
<protein>
    <submittedName>
        <fullName evidence="2">Transmembrane protein 89-like</fullName>
    </submittedName>
</protein>
<dbReference type="PANTHER" id="PTHR37869">
    <property type="entry name" value="TRANSMEMBRANE PROTEIN 89"/>
    <property type="match status" value="1"/>
</dbReference>
<reference evidence="2" key="1">
    <citation type="submission" date="2025-08" db="UniProtKB">
        <authorList>
            <consortium name="Ensembl"/>
        </authorList>
    </citation>
    <scope>IDENTIFICATION</scope>
</reference>
<dbReference type="GeneTree" id="ENSGT00390000005336"/>
<organism evidence="2 3">
    <name type="scientific">Chinchilla lanigera</name>
    <name type="common">Long-tailed chinchilla</name>
    <name type="synonym">Chinchilla villidera</name>
    <dbReference type="NCBI Taxonomy" id="34839"/>
    <lineage>
        <taxon>Eukaryota</taxon>
        <taxon>Metazoa</taxon>
        <taxon>Chordata</taxon>
        <taxon>Craniata</taxon>
        <taxon>Vertebrata</taxon>
        <taxon>Euteleostomi</taxon>
        <taxon>Mammalia</taxon>
        <taxon>Eutheria</taxon>
        <taxon>Euarchontoglires</taxon>
        <taxon>Glires</taxon>
        <taxon>Rodentia</taxon>
        <taxon>Hystricomorpha</taxon>
        <taxon>Chinchillidae</taxon>
        <taxon>Chinchilla</taxon>
    </lineage>
</organism>
<accession>A0A8C2UKN7</accession>
<keyword evidence="3" id="KW-1185">Reference proteome</keyword>
<reference evidence="2" key="2">
    <citation type="submission" date="2025-09" db="UniProtKB">
        <authorList>
            <consortium name="Ensembl"/>
        </authorList>
    </citation>
    <scope>IDENTIFICATION</scope>
</reference>
<gene>
    <name evidence="2" type="primary">LOC102013786</name>
</gene>
<evidence type="ECO:0000313" key="3">
    <source>
        <dbReference type="Proteomes" id="UP000694398"/>
    </source>
</evidence>
<sequence length="144" mass="15838">MLQAPSLLPVLLLLAKPAPALAWSPPLWYQLRLDLHPWACEPSSPEACGGILGCTGYWTGLGGSRVYPVAGVMATTTMMLVMGRPMLQRWRAQSLHPAPSLHGPGKRRVPVSDRIVLLRVLHMLDALLLHIEAHLQRLATQQCK</sequence>
<keyword evidence="1" id="KW-0732">Signal</keyword>
<dbReference type="OMA" id="CPGHWMG"/>
<evidence type="ECO:0000313" key="2">
    <source>
        <dbReference type="Ensembl" id="ENSCLAP00000000304.1"/>
    </source>
</evidence>
<dbReference type="Proteomes" id="UP000694398">
    <property type="component" value="Unassembled WGS sequence"/>
</dbReference>
<evidence type="ECO:0000256" key="1">
    <source>
        <dbReference type="SAM" id="SignalP"/>
    </source>
</evidence>
<name>A0A8C2UKN7_CHILA</name>
<dbReference type="Ensembl" id="ENSCLAT00000000332.1">
    <property type="protein sequence ID" value="ENSCLAP00000000304.1"/>
    <property type="gene ID" value="ENSCLAG00000000270.1"/>
</dbReference>
<dbReference type="AlphaFoldDB" id="A0A8C2UKN7"/>
<feature type="signal peptide" evidence="1">
    <location>
        <begin position="1"/>
        <end position="22"/>
    </location>
</feature>
<proteinExistence type="predicted"/>
<dbReference type="InterPro" id="IPR028069">
    <property type="entry name" value="TMEM89"/>
</dbReference>